<protein>
    <submittedName>
        <fullName evidence="2">Uncharacterized protein</fullName>
    </submittedName>
</protein>
<dbReference type="SUPFAM" id="SSF52047">
    <property type="entry name" value="RNI-like"/>
    <property type="match status" value="1"/>
</dbReference>
<keyword evidence="3" id="KW-1185">Reference proteome</keyword>
<feature type="chain" id="PRO_5019332654" evidence="1">
    <location>
        <begin position="20"/>
        <end position="454"/>
    </location>
</feature>
<dbReference type="EMBL" id="RBNI01002289">
    <property type="protein sequence ID" value="RUP49445.1"/>
    <property type="molecule type" value="Genomic_DNA"/>
</dbReference>
<reference evidence="2 3" key="1">
    <citation type="journal article" date="2018" name="New Phytol.">
        <title>Phylogenomics of Endogonaceae and evolution of mycorrhizas within Mucoromycota.</title>
        <authorList>
            <person name="Chang Y."/>
            <person name="Desiro A."/>
            <person name="Na H."/>
            <person name="Sandor L."/>
            <person name="Lipzen A."/>
            <person name="Clum A."/>
            <person name="Barry K."/>
            <person name="Grigoriev I.V."/>
            <person name="Martin F.M."/>
            <person name="Stajich J.E."/>
            <person name="Smith M.E."/>
            <person name="Bonito G."/>
            <person name="Spatafora J.W."/>
        </authorList>
    </citation>
    <scope>NUCLEOTIDE SEQUENCE [LARGE SCALE GENOMIC DNA]</scope>
    <source>
        <strain evidence="2 3">GMNB39</strain>
    </source>
</reference>
<gene>
    <name evidence="2" type="ORF">BC936DRAFT_142503</name>
</gene>
<dbReference type="Gene3D" id="3.80.10.10">
    <property type="entry name" value="Ribonuclease Inhibitor"/>
    <property type="match status" value="1"/>
</dbReference>
<dbReference type="Proteomes" id="UP000268093">
    <property type="component" value="Unassembled WGS sequence"/>
</dbReference>
<evidence type="ECO:0000256" key="1">
    <source>
        <dbReference type="SAM" id="SignalP"/>
    </source>
</evidence>
<organism evidence="2 3">
    <name type="scientific">Jimgerdemannia flammicorona</name>
    <dbReference type="NCBI Taxonomy" id="994334"/>
    <lineage>
        <taxon>Eukaryota</taxon>
        <taxon>Fungi</taxon>
        <taxon>Fungi incertae sedis</taxon>
        <taxon>Mucoromycota</taxon>
        <taxon>Mucoromycotina</taxon>
        <taxon>Endogonomycetes</taxon>
        <taxon>Endogonales</taxon>
        <taxon>Endogonaceae</taxon>
        <taxon>Jimgerdemannia</taxon>
    </lineage>
</organism>
<accession>A0A433DF73</accession>
<feature type="signal peptide" evidence="1">
    <location>
        <begin position="1"/>
        <end position="19"/>
    </location>
</feature>
<comment type="caution">
    <text evidence="2">The sequence shown here is derived from an EMBL/GenBank/DDBJ whole genome shotgun (WGS) entry which is preliminary data.</text>
</comment>
<dbReference type="AlphaFoldDB" id="A0A433DF73"/>
<evidence type="ECO:0000313" key="2">
    <source>
        <dbReference type="EMBL" id="RUP49445.1"/>
    </source>
</evidence>
<proteinExistence type="predicted"/>
<sequence length="454" mass="52396">MVHFVAELLLIIFADIRNASDTPSFSFPDVDLLSCSLVCRLWYDCAFPLLLKANDPDRNGDIRRYSSAELEILTDLLTESCRYGLRHATLFKHIEIPVSTVSTQGSRVDVLDNDRAVAIGRFLHSLRFDLKELRLDLLGLSNRDLLGLSNRNLLGLSNRNRPKRLAKLLSKIPTFEVCYLTTLHISNISPDGSNSMFQTLQDLIPFSSNPKPTPHPMFLLMERLGPHLEHVHMTNVYLSHLDLQIFGVCSKLRTIRIHNARLQQSIPPRRHGYHARRHYVDLHKTFADYLTGWPELRHLSIRHHDRNSFLGDTYRQLACEPPPHLVTLDIQDDTLDPHSVYYYFQRLVYSLKATLVHITVPYLSERNAEGIMTFIAELTLPRLKVLDMSLLGNNVTFGPFFEWRRRLWIVEDSWPSLEILDISTCEQLVPKFLERVALSSPWGLDVYLPVNCWP</sequence>
<dbReference type="InterPro" id="IPR032675">
    <property type="entry name" value="LRR_dom_sf"/>
</dbReference>
<name>A0A433DF73_9FUNG</name>
<keyword evidence="1" id="KW-0732">Signal</keyword>
<evidence type="ECO:0000313" key="3">
    <source>
        <dbReference type="Proteomes" id="UP000268093"/>
    </source>
</evidence>